<dbReference type="Pfam" id="PF10412">
    <property type="entry name" value="TrwB_AAD_bind"/>
    <property type="match status" value="1"/>
</dbReference>
<dbReference type="Gene3D" id="3.40.50.300">
    <property type="entry name" value="P-loop containing nucleotide triphosphate hydrolases"/>
    <property type="match status" value="2"/>
</dbReference>
<dbReference type="KEGG" id="acek:FLP30_12730"/>
<evidence type="ECO:0000259" key="2">
    <source>
        <dbReference type="Pfam" id="PF10412"/>
    </source>
</evidence>
<dbReference type="EMBL" id="CP043507">
    <property type="protein sequence ID" value="QEO18752.1"/>
    <property type="molecule type" value="Genomic_DNA"/>
</dbReference>
<accession>A0A5C1YUL9</accession>
<keyword evidence="1" id="KW-1133">Transmembrane helix</keyword>
<evidence type="ECO:0000313" key="3">
    <source>
        <dbReference type="EMBL" id="QEO18752.1"/>
    </source>
</evidence>
<name>A0A5C1YUL9_9PROT</name>
<dbReference type="SUPFAM" id="SSF52540">
    <property type="entry name" value="P-loop containing nucleoside triphosphate hydrolases"/>
    <property type="match status" value="1"/>
</dbReference>
<organism evidence="3 4">
    <name type="scientific">Acetobacter vaccinii</name>
    <dbReference type="NCBI Taxonomy" id="2592655"/>
    <lineage>
        <taxon>Bacteria</taxon>
        <taxon>Pseudomonadati</taxon>
        <taxon>Pseudomonadota</taxon>
        <taxon>Alphaproteobacteria</taxon>
        <taxon>Acetobacterales</taxon>
        <taxon>Acetobacteraceae</taxon>
        <taxon>Acetobacter</taxon>
    </lineage>
</organism>
<dbReference type="InterPro" id="IPR027417">
    <property type="entry name" value="P-loop_NTPase"/>
</dbReference>
<dbReference type="RefSeq" id="WP_149280409.1">
    <property type="nucleotide sequence ID" value="NZ_CP043507.1"/>
</dbReference>
<protein>
    <submittedName>
        <fullName evidence="3">Type IV secretion system DNA-binding domain-containing protein</fullName>
    </submittedName>
</protein>
<dbReference type="GO" id="GO:0003677">
    <property type="term" value="F:DNA binding"/>
    <property type="evidence" value="ECO:0007669"/>
    <property type="project" value="UniProtKB-KW"/>
</dbReference>
<dbReference type="InterPro" id="IPR019476">
    <property type="entry name" value="T4SS_TraD_DNA-bd"/>
</dbReference>
<feature type="domain" description="Type IV secretion system coupling protein TraD DNA-binding" evidence="2">
    <location>
        <begin position="135"/>
        <end position="259"/>
    </location>
</feature>
<keyword evidence="4" id="KW-1185">Reference proteome</keyword>
<keyword evidence="1" id="KW-0812">Transmembrane</keyword>
<keyword evidence="1" id="KW-0472">Membrane</keyword>
<evidence type="ECO:0000313" key="4">
    <source>
        <dbReference type="Proteomes" id="UP000324536"/>
    </source>
</evidence>
<sequence>MAFLSRRMDGPQDHHEQRAGIAYLDTRTLGAQIHEVATGPGSAFGMIALAGLALAVPALAPFTLPIAGAFTAYVLTRPLILPLRLPANARQKDQNNPVAHPRRQGVDVPGPATGDWFLGWEETTGQQLWLSNDDMAMHTILPGSTGWGKSQTIYSLLCNALAQGSGCMIVDGKGSNNLVFSVKMMARRWGREADVRVINMLVSSGDRKSHTWGAFSGVNPEGLSELLLTIFLPEDKSGGGGSSAYFRDRAESLIRSMSSIWVWMRDHAGIPITSESIRASLSSIQSLIDLVGTDAGPSVERVFSYYDLDSQSLRTMPLPEAFPLPLLDPVRSYVNETGGFSSSKGGVDSQDKVREQHSYVVGGFAKAFTQMGSTLGHIFRCGLPGVDFQDIFYNRRILVVVLPSLENHPETNASLGRMTITAQRYALAPALGTSLEGDYVDLVVNRPSSAATVYPIVYDELGMFVTRGLDVMMAQARELNVGITISFQEVGTMYAALGRDRVVPLLGNPKLKIFGQIEDSAPTKEWLESTGGTMQVSVLPGYESSPTLGVYSGMDRADIREIKRISWSDVQSLRSGQAIILFRGKRIYTRLFYAGIKPSGYNRLHPLLTLRTVPAGLERPEAQAIRAGQDIPGRGFQSAPDPILDAIHARMAQIVDTDDPVRNDIRSLFGADIPGAGTQYFAALFRGVRSVSLPKVDTRVTLLARKENAALYESMVALELLNYDAESQTRSRVARLINALPHLHARKRKG</sequence>
<keyword evidence="3" id="KW-0238">DNA-binding</keyword>
<evidence type="ECO:0000256" key="1">
    <source>
        <dbReference type="SAM" id="Phobius"/>
    </source>
</evidence>
<dbReference type="Proteomes" id="UP000324536">
    <property type="component" value="Plasmid unnamed1"/>
</dbReference>
<reference evidence="3 4" key="1">
    <citation type="submission" date="2019-09" db="EMBL/GenBank/DDBJ databases">
        <title>Genome sequencing of strain KACC 21233.</title>
        <authorList>
            <person name="Heo J."/>
            <person name="Kim S.-J."/>
            <person name="Kim J.-S."/>
            <person name="Hong S.-B."/>
            <person name="Kwon S.-W."/>
        </authorList>
    </citation>
    <scope>NUCLEOTIDE SEQUENCE [LARGE SCALE GENOMIC DNA]</scope>
    <source>
        <strain evidence="3 4">KACC 21233</strain>
        <plasmid evidence="3 4">unnamed1</plasmid>
    </source>
</reference>
<geneLocation type="plasmid" evidence="3">
    <name>unnamed1</name>
</geneLocation>
<dbReference type="OrthoDB" id="7817736at2"/>
<gene>
    <name evidence="3" type="ORF">FLP30_12730</name>
</gene>
<dbReference type="AlphaFoldDB" id="A0A5C1YUL9"/>
<keyword evidence="3" id="KW-0614">Plasmid</keyword>
<feature type="transmembrane region" description="Helical" evidence="1">
    <location>
        <begin position="47"/>
        <end position="75"/>
    </location>
</feature>
<proteinExistence type="predicted"/>